<dbReference type="InterPro" id="IPR027417">
    <property type="entry name" value="P-loop_NTPase"/>
</dbReference>
<accession>A0A7Z2T5L9</accession>
<dbReference type="Pfam" id="PF13401">
    <property type="entry name" value="AAA_22"/>
    <property type="match status" value="1"/>
</dbReference>
<dbReference type="KEGG" id="vas:GT360_07450"/>
<feature type="domain" description="ORC1/DEAH AAA+ ATPase" evidence="2">
    <location>
        <begin position="457"/>
        <end position="558"/>
    </location>
</feature>
<dbReference type="GO" id="GO:0016887">
    <property type="term" value="F:ATP hydrolysis activity"/>
    <property type="evidence" value="ECO:0007669"/>
    <property type="project" value="InterPro"/>
</dbReference>
<feature type="transmembrane region" description="Helical" evidence="1">
    <location>
        <begin position="280"/>
        <end position="298"/>
    </location>
</feature>
<sequence length="769" mass="88821">MMHHNVFALGLEDNQRPTLSQNVSELATQVDAFPEALFMEASDYSQAKQVLIKTLQLIDVEANQFDQTLHSYRAYKDEESWRQASQSFFNLQSLNASKQKLITVVRSDVKDELTGFGPVGVTQVKAELKLIRLNAEFMFYFQLASFKAFIGDLLISPVPVVWVALKVLLVIWLLGWWLKNRKRFIAKYRELYLDNQPHPHIVHRTIWYLTKADKSLAWLVAITASLRIIASLPSLQHLIFLEIFTWWVLGGAIAVNLLLEVTYRYSRHTTPALKILRLSTIRYYVWTLIIVGVVLQISTRTLGKGTIYHWITYVFITWLGLITLVILNRWRKVVFERIASMSGKPNFIVWAESQSTHWLMRFPATLLAILWLVIHRFKHQVVSSLSNYAAFSQVLAYLFRVEVAKQSGDVSTDSNFARLKGKDVFDYVLPGNEDSELIDYGNEELKKLAQYLLTDKPAFCVISGERGIGSTTVQKQLLHRVKNASPYYINCPYEGYIPLLDDFANQLGLAHQDGDLETLIYRHLVQLDKPVLVVLDNAQRLIKPKVGGLESLIKLTQLLRSTGNKHRFLLSIEKASWRFVDRARGERLIFDWVTFLPRWSEKQIHSLLETRVNQSEAASVSFEGIVVPKQWEQDDTSEEQRAKQGFYRILWHYSDGNPTVALRFMRYSLHRDKSNDEVVVRLFKAPSSEELEQMPKPMLAVLRSIVQLEVASPEEVSECTQLSLVEVTGVLRFFQSRGLIEFNEQQARISDHWFRYITNVLDRQHLLVK</sequence>
<feature type="transmembrane region" description="Helical" evidence="1">
    <location>
        <begin position="358"/>
        <end position="377"/>
    </location>
</feature>
<evidence type="ECO:0000313" key="4">
    <source>
        <dbReference type="Proteomes" id="UP000464262"/>
    </source>
</evidence>
<name>A0A7Z2T5L9_9VIBR</name>
<dbReference type="Gene3D" id="3.40.50.300">
    <property type="entry name" value="P-loop containing nucleotide triphosphate hydrolases"/>
    <property type="match status" value="1"/>
</dbReference>
<dbReference type="EMBL" id="CP047475">
    <property type="protein sequence ID" value="QIA64705.1"/>
    <property type="molecule type" value="Genomic_DNA"/>
</dbReference>
<dbReference type="InterPro" id="IPR049945">
    <property type="entry name" value="AAA_22"/>
</dbReference>
<feature type="transmembrane region" description="Helical" evidence="1">
    <location>
        <begin position="161"/>
        <end position="178"/>
    </location>
</feature>
<feature type="transmembrane region" description="Helical" evidence="1">
    <location>
        <begin position="216"/>
        <end position="232"/>
    </location>
</feature>
<protein>
    <submittedName>
        <fullName evidence="3">AAA family ATPase</fullName>
    </submittedName>
</protein>
<evidence type="ECO:0000256" key="1">
    <source>
        <dbReference type="SAM" id="Phobius"/>
    </source>
</evidence>
<dbReference type="Proteomes" id="UP000464262">
    <property type="component" value="Chromosome 1"/>
</dbReference>
<dbReference type="SUPFAM" id="SSF52540">
    <property type="entry name" value="P-loop containing nucleoside triphosphate hydrolases"/>
    <property type="match status" value="1"/>
</dbReference>
<reference evidence="3 4" key="1">
    <citation type="submission" date="2020-01" db="EMBL/GenBank/DDBJ databases">
        <title>Whole genome and functional gene identification of agarase of Vibrio HN897.</title>
        <authorList>
            <person name="Liu Y."/>
            <person name="Zhao Z."/>
        </authorList>
    </citation>
    <scope>NUCLEOTIDE SEQUENCE [LARGE SCALE GENOMIC DNA]</scope>
    <source>
        <strain evidence="3 4">HN897</strain>
    </source>
</reference>
<evidence type="ECO:0000313" key="3">
    <source>
        <dbReference type="EMBL" id="QIA64705.1"/>
    </source>
</evidence>
<feature type="transmembrane region" description="Helical" evidence="1">
    <location>
        <begin position="310"/>
        <end position="327"/>
    </location>
</feature>
<organism evidence="3 4">
    <name type="scientific">Vibrio astriarenae</name>
    <dbReference type="NCBI Taxonomy" id="1481923"/>
    <lineage>
        <taxon>Bacteria</taxon>
        <taxon>Pseudomonadati</taxon>
        <taxon>Pseudomonadota</taxon>
        <taxon>Gammaproteobacteria</taxon>
        <taxon>Vibrionales</taxon>
        <taxon>Vibrionaceae</taxon>
        <taxon>Vibrio</taxon>
    </lineage>
</organism>
<evidence type="ECO:0000259" key="2">
    <source>
        <dbReference type="Pfam" id="PF13401"/>
    </source>
</evidence>
<keyword evidence="4" id="KW-1185">Reference proteome</keyword>
<dbReference type="AlphaFoldDB" id="A0A7Z2T5L9"/>
<keyword evidence="1" id="KW-0812">Transmembrane</keyword>
<proteinExistence type="predicted"/>
<gene>
    <name evidence="3" type="ORF">GT360_07450</name>
</gene>
<keyword evidence="1" id="KW-1133">Transmembrane helix</keyword>
<keyword evidence="1" id="KW-0472">Membrane</keyword>
<feature type="transmembrane region" description="Helical" evidence="1">
    <location>
        <begin position="238"/>
        <end position="259"/>
    </location>
</feature>